<sequence>MTLMGPADMNDLIPVPSLSSSVKIPRLNNLNLGLTSHRPAPPPTFASTSSFDSFLYYSCYYYYSSWWWLWSWSWSF</sequence>
<dbReference type="AlphaFoldDB" id="A0A4S8LPH1"/>
<proteinExistence type="predicted"/>
<dbReference type="EMBL" id="ML179323">
    <property type="protein sequence ID" value="THU90863.1"/>
    <property type="molecule type" value="Genomic_DNA"/>
</dbReference>
<protein>
    <submittedName>
        <fullName evidence="1">Uncharacterized protein</fullName>
    </submittedName>
</protein>
<dbReference type="Proteomes" id="UP000297245">
    <property type="component" value="Unassembled WGS sequence"/>
</dbReference>
<keyword evidence="2" id="KW-1185">Reference proteome</keyword>
<organism evidence="1 2">
    <name type="scientific">Dendrothele bispora (strain CBS 962.96)</name>
    <dbReference type="NCBI Taxonomy" id="1314807"/>
    <lineage>
        <taxon>Eukaryota</taxon>
        <taxon>Fungi</taxon>
        <taxon>Dikarya</taxon>
        <taxon>Basidiomycota</taxon>
        <taxon>Agaricomycotina</taxon>
        <taxon>Agaricomycetes</taxon>
        <taxon>Agaricomycetidae</taxon>
        <taxon>Agaricales</taxon>
        <taxon>Agaricales incertae sedis</taxon>
        <taxon>Dendrothele</taxon>
    </lineage>
</organism>
<reference evidence="1 2" key="1">
    <citation type="journal article" date="2019" name="Nat. Ecol. Evol.">
        <title>Megaphylogeny resolves global patterns of mushroom evolution.</title>
        <authorList>
            <person name="Varga T."/>
            <person name="Krizsan K."/>
            <person name="Foldi C."/>
            <person name="Dima B."/>
            <person name="Sanchez-Garcia M."/>
            <person name="Sanchez-Ramirez S."/>
            <person name="Szollosi G.J."/>
            <person name="Szarkandi J.G."/>
            <person name="Papp V."/>
            <person name="Albert L."/>
            <person name="Andreopoulos W."/>
            <person name="Angelini C."/>
            <person name="Antonin V."/>
            <person name="Barry K.W."/>
            <person name="Bougher N.L."/>
            <person name="Buchanan P."/>
            <person name="Buyck B."/>
            <person name="Bense V."/>
            <person name="Catcheside P."/>
            <person name="Chovatia M."/>
            <person name="Cooper J."/>
            <person name="Damon W."/>
            <person name="Desjardin D."/>
            <person name="Finy P."/>
            <person name="Geml J."/>
            <person name="Haridas S."/>
            <person name="Hughes K."/>
            <person name="Justo A."/>
            <person name="Karasinski D."/>
            <person name="Kautmanova I."/>
            <person name="Kiss B."/>
            <person name="Kocsube S."/>
            <person name="Kotiranta H."/>
            <person name="LaButti K.M."/>
            <person name="Lechner B.E."/>
            <person name="Liimatainen K."/>
            <person name="Lipzen A."/>
            <person name="Lukacs Z."/>
            <person name="Mihaltcheva S."/>
            <person name="Morgado L.N."/>
            <person name="Niskanen T."/>
            <person name="Noordeloos M.E."/>
            <person name="Ohm R.A."/>
            <person name="Ortiz-Santana B."/>
            <person name="Ovrebo C."/>
            <person name="Racz N."/>
            <person name="Riley R."/>
            <person name="Savchenko A."/>
            <person name="Shiryaev A."/>
            <person name="Soop K."/>
            <person name="Spirin V."/>
            <person name="Szebenyi C."/>
            <person name="Tomsovsky M."/>
            <person name="Tulloss R.E."/>
            <person name="Uehling J."/>
            <person name="Grigoriev I.V."/>
            <person name="Vagvolgyi C."/>
            <person name="Papp T."/>
            <person name="Martin F.M."/>
            <person name="Miettinen O."/>
            <person name="Hibbett D.S."/>
            <person name="Nagy L.G."/>
        </authorList>
    </citation>
    <scope>NUCLEOTIDE SEQUENCE [LARGE SCALE GENOMIC DNA]</scope>
    <source>
        <strain evidence="1 2">CBS 962.96</strain>
    </source>
</reference>
<evidence type="ECO:0000313" key="1">
    <source>
        <dbReference type="EMBL" id="THU90863.1"/>
    </source>
</evidence>
<evidence type="ECO:0000313" key="2">
    <source>
        <dbReference type="Proteomes" id="UP000297245"/>
    </source>
</evidence>
<accession>A0A4S8LPH1</accession>
<gene>
    <name evidence="1" type="ORF">K435DRAFT_781026</name>
</gene>
<name>A0A4S8LPH1_DENBC</name>